<accession>A0ABU3K8G4</accession>
<name>A0ABU3K8G4_9BACT</name>
<organism evidence="1 2">
    <name type="scientific">Candidatus Nitronereus thalassa</name>
    <dbReference type="NCBI Taxonomy" id="3020898"/>
    <lineage>
        <taxon>Bacteria</taxon>
        <taxon>Pseudomonadati</taxon>
        <taxon>Nitrospirota</taxon>
        <taxon>Nitrospiria</taxon>
        <taxon>Nitrospirales</taxon>
        <taxon>Nitrospiraceae</taxon>
        <taxon>Candidatus Nitronereus</taxon>
    </lineage>
</organism>
<evidence type="ECO:0000313" key="1">
    <source>
        <dbReference type="EMBL" id="MDT7042678.1"/>
    </source>
</evidence>
<gene>
    <name evidence="1" type="ORF">PPG34_09975</name>
</gene>
<sequence>MKRSWTLIGKRCPDDHEVRQVWYEIFAALKQSEIPFLSKTEMRDQFLRIGRNSKKLADMIGDGPLDLMAFEFFPNDDAEIAFDKSNWSDLNLILKMSAAHKSLCWWPSMRGLLHEVARQAEILAKKAFTEKRIVDRDTADRQANYFFRKLAKYFHKHLGGSMEATLANIGSVVFDKQIDKKMVRQALRHEKRDA</sequence>
<dbReference type="EMBL" id="JAQOUE010000001">
    <property type="protein sequence ID" value="MDT7042678.1"/>
    <property type="molecule type" value="Genomic_DNA"/>
</dbReference>
<dbReference type="Proteomes" id="UP001250932">
    <property type="component" value="Unassembled WGS sequence"/>
</dbReference>
<dbReference type="RefSeq" id="WP_313833117.1">
    <property type="nucleotide sequence ID" value="NZ_JAQOUE010000001.1"/>
</dbReference>
<protein>
    <submittedName>
        <fullName evidence="1">Uncharacterized protein</fullName>
    </submittedName>
</protein>
<comment type="caution">
    <text evidence="1">The sequence shown here is derived from an EMBL/GenBank/DDBJ whole genome shotgun (WGS) entry which is preliminary data.</text>
</comment>
<proteinExistence type="predicted"/>
<keyword evidence="2" id="KW-1185">Reference proteome</keyword>
<reference evidence="1 2" key="1">
    <citation type="journal article" date="2023" name="ISME J.">
        <title>Cultivation and genomic characterization of novel and ubiquitous marine nitrite-oxidizing bacteria from the Nitrospirales.</title>
        <authorList>
            <person name="Mueller A.J."/>
            <person name="Daebeler A."/>
            <person name="Herbold C.W."/>
            <person name="Kirkegaard R.H."/>
            <person name="Daims H."/>
        </authorList>
    </citation>
    <scope>NUCLEOTIDE SEQUENCE [LARGE SCALE GENOMIC DNA]</scope>
    <source>
        <strain evidence="1 2">EB</strain>
    </source>
</reference>
<evidence type="ECO:0000313" key="2">
    <source>
        <dbReference type="Proteomes" id="UP001250932"/>
    </source>
</evidence>